<accession>A0A2T8HP66</accession>
<dbReference type="RefSeq" id="WP_116560032.1">
    <property type="nucleotide sequence ID" value="NZ_QDKM01000024.1"/>
</dbReference>
<dbReference type="OrthoDB" id="7873609at2"/>
<proteinExistence type="predicted"/>
<name>A0A2T8HP66_9RHOB</name>
<evidence type="ECO:0000313" key="2">
    <source>
        <dbReference type="Proteomes" id="UP000245911"/>
    </source>
</evidence>
<protein>
    <submittedName>
        <fullName evidence="1">Uncharacterized protein</fullName>
    </submittedName>
</protein>
<gene>
    <name evidence="1" type="ORF">DDE20_18720</name>
</gene>
<dbReference type="AlphaFoldDB" id="A0A2T8HP66"/>
<sequence length="69" mass="7913">MAITNLIDLIAEVAANRLAKEAKTKTETPEQAWRLWDFILKVASSGSRRRRRPLEFLKLIGIVAPRRLL</sequence>
<comment type="caution">
    <text evidence="1">The sequence shown here is derived from an EMBL/GenBank/DDBJ whole genome shotgun (WGS) entry which is preliminary data.</text>
</comment>
<keyword evidence="2" id="KW-1185">Reference proteome</keyword>
<dbReference type="EMBL" id="QDKM01000024">
    <property type="protein sequence ID" value="PVH27225.1"/>
    <property type="molecule type" value="Genomic_DNA"/>
</dbReference>
<evidence type="ECO:0000313" key="1">
    <source>
        <dbReference type="EMBL" id="PVH27225.1"/>
    </source>
</evidence>
<organism evidence="1 2">
    <name type="scientific">Pararhodobacter oceanensis</name>
    <dbReference type="NCBI Taxonomy" id="2172121"/>
    <lineage>
        <taxon>Bacteria</taxon>
        <taxon>Pseudomonadati</taxon>
        <taxon>Pseudomonadota</taxon>
        <taxon>Alphaproteobacteria</taxon>
        <taxon>Rhodobacterales</taxon>
        <taxon>Paracoccaceae</taxon>
        <taxon>Pararhodobacter</taxon>
    </lineage>
</organism>
<reference evidence="1 2" key="1">
    <citation type="submission" date="2018-04" db="EMBL/GenBank/DDBJ databases">
        <title>Pararhodobacter oceanense sp. nov., isolated from marine intertidal sediment.</title>
        <authorList>
            <person name="Wang X.-L."/>
            <person name="Du Z.-J."/>
        </authorList>
    </citation>
    <scope>NUCLEOTIDE SEQUENCE [LARGE SCALE GENOMIC DNA]</scope>
    <source>
        <strain evidence="1 2">AM505</strain>
    </source>
</reference>
<dbReference type="Proteomes" id="UP000245911">
    <property type="component" value="Unassembled WGS sequence"/>
</dbReference>